<comment type="caution">
    <text evidence="1">The sequence shown here is derived from an EMBL/GenBank/DDBJ whole genome shotgun (WGS) entry which is preliminary data.</text>
</comment>
<dbReference type="PANTHER" id="PTHR47186:SF3">
    <property type="entry name" value="OS09G0267800 PROTEIN"/>
    <property type="match status" value="1"/>
</dbReference>
<evidence type="ECO:0000313" key="1">
    <source>
        <dbReference type="EMBL" id="KAG8372204.1"/>
    </source>
</evidence>
<sequence length="223" mass="25654">MEDIEADYFYDPYLISFFTQGKISSDKIIYKMHDLIHDLARLVSTDTCFQVKTSHYPLFGNACHLALHYDNVRPIDLKATHKNERLRTFTVMCKNCGSGVVKLVKKLFYYLKFARVLDLSNIGLGEVPEPIDHLIYPRYLNNLSNLRHIVFDVGGKLSSMPQEFGKLTNLQTLTAFVVENRKGHRIEELKKMDSLRGSLSIKNIDNVTNAEDAKDSKLDMKLY</sequence>
<reference evidence="1" key="1">
    <citation type="submission" date="2019-10" db="EMBL/GenBank/DDBJ databases">
        <authorList>
            <person name="Zhang R."/>
            <person name="Pan Y."/>
            <person name="Wang J."/>
            <person name="Ma R."/>
            <person name="Yu S."/>
        </authorList>
    </citation>
    <scope>NUCLEOTIDE SEQUENCE</scope>
    <source>
        <strain evidence="1">LA-IB0</strain>
        <tissue evidence="1">Leaf</tissue>
    </source>
</reference>
<gene>
    <name evidence="1" type="ORF">BUALT_Bualt12G0042200</name>
</gene>
<dbReference type="Proteomes" id="UP000826271">
    <property type="component" value="Unassembled WGS sequence"/>
</dbReference>
<dbReference type="PANTHER" id="PTHR47186">
    <property type="entry name" value="LEUCINE-RICH REPEAT-CONTAINING PROTEIN 57"/>
    <property type="match status" value="1"/>
</dbReference>
<dbReference type="AlphaFoldDB" id="A0AAV6WQ54"/>
<dbReference type="InterPro" id="IPR032675">
    <property type="entry name" value="LRR_dom_sf"/>
</dbReference>
<proteinExistence type="predicted"/>
<keyword evidence="2" id="KW-1185">Reference proteome</keyword>
<dbReference type="EMBL" id="WHWC01000012">
    <property type="protein sequence ID" value="KAG8372204.1"/>
    <property type="molecule type" value="Genomic_DNA"/>
</dbReference>
<dbReference type="Gene3D" id="3.80.10.10">
    <property type="entry name" value="Ribonuclease Inhibitor"/>
    <property type="match status" value="1"/>
</dbReference>
<dbReference type="SUPFAM" id="SSF52058">
    <property type="entry name" value="L domain-like"/>
    <property type="match status" value="1"/>
</dbReference>
<organism evidence="1 2">
    <name type="scientific">Buddleja alternifolia</name>
    <dbReference type="NCBI Taxonomy" id="168488"/>
    <lineage>
        <taxon>Eukaryota</taxon>
        <taxon>Viridiplantae</taxon>
        <taxon>Streptophyta</taxon>
        <taxon>Embryophyta</taxon>
        <taxon>Tracheophyta</taxon>
        <taxon>Spermatophyta</taxon>
        <taxon>Magnoliopsida</taxon>
        <taxon>eudicotyledons</taxon>
        <taxon>Gunneridae</taxon>
        <taxon>Pentapetalae</taxon>
        <taxon>asterids</taxon>
        <taxon>lamiids</taxon>
        <taxon>Lamiales</taxon>
        <taxon>Scrophulariaceae</taxon>
        <taxon>Buddlejeae</taxon>
        <taxon>Buddleja</taxon>
    </lineage>
</organism>
<evidence type="ECO:0000313" key="2">
    <source>
        <dbReference type="Proteomes" id="UP000826271"/>
    </source>
</evidence>
<name>A0AAV6WQ54_9LAMI</name>
<protein>
    <submittedName>
        <fullName evidence="1">Uncharacterized protein</fullName>
    </submittedName>
</protein>
<accession>A0AAV6WQ54</accession>